<evidence type="ECO:0000256" key="3">
    <source>
        <dbReference type="ARBA" id="ARBA00022670"/>
    </source>
</evidence>
<accession>A0A7K7LJH3</accession>
<evidence type="ECO:0000256" key="6">
    <source>
        <dbReference type="ARBA" id="ARBA00022801"/>
    </source>
</evidence>
<dbReference type="InterPro" id="IPR037518">
    <property type="entry name" value="MPN"/>
</dbReference>
<evidence type="ECO:0000256" key="8">
    <source>
        <dbReference type="ARBA" id="ARBA00023049"/>
    </source>
</evidence>
<evidence type="ECO:0000256" key="5">
    <source>
        <dbReference type="ARBA" id="ARBA00022786"/>
    </source>
</evidence>
<feature type="non-terminal residue" evidence="11">
    <location>
        <position position="432"/>
    </location>
</feature>
<dbReference type="GO" id="GO:0140492">
    <property type="term" value="F:metal-dependent deubiquitinase activity"/>
    <property type="evidence" value="ECO:0007669"/>
    <property type="project" value="InterPro"/>
</dbReference>
<feature type="domain" description="MPN" evidence="10">
    <location>
        <begin position="265"/>
        <end position="396"/>
    </location>
</feature>
<keyword evidence="4" id="KW-0479">Metal-binding</keyword>
<dbReference type="GO" id="GO:0006508">
    <property type="term" value="P:proteolysis"/>
    <property type="evidence" value="ECO:0007669"/>
    <property type="project" value="UniProtKB-KW"/>
</dbReference>
<keyword evidence="9" id="KW-0175">Coiled coil</keyword>
<dbReference type="Gene3D" id="3.40.140.10">
    <property type="entry name" value="Cytidine Deaminase, domain 2"/>
    <property type="match status" value="1"/>
</dbReference>
<dbReference type="GO" id="GO:0032154">
    <property type="term" value="C:cleavage furrow"/>
    <property type="evidence" value="ECO:0007669"/>
    <property type="project" value="TreeGrafter"/>
</dbReference>
<evidence type="ECO:0000256" key="2">
    <source>
        <dbReference type="ARBA" id="ARBA00010981"/>
    </source>
</evidence>
<dbReference type="InterPro" id="IPR015063">
    <property type="entry name" value="USP8_dimer"/>
</dbReference>
<keyword evidence="5" id="KW-0833">Ubl conjugation pathway</keyword>
<protein>
    <submittedName>
        <fullName evidence="11">STABP protein</fullName>
    </submittedName>
</protein>
<keyword evidence="7" id="KW-0862">Zinc</keyword>
<keyword evidence="6" id="KW-0378">Hydrolase</keyword>
<evidence type="ECO:0000256" key="9">
    <source>
        <dbReference type="SAM" id="Coils"/>
    </source>
</evidence>
<feature type="coiled-coil region" evidence="9">
    <location>
        <begin position="122"/>
        <end position="165"/>
    </location>
</feature>
<dbReference type="Proteomes" id="UP000525565">
    <property type="component" value="Unassembled WGS sequence"/>
</dbReference>
<keyword evidence="12" id="KW-1185">Reference proteome</keyword>
<gene>
    <name evidence="11" type="primary">Stambp</name>
    <name evidence="11" type="ORF">ASASCU_R10744</name>
</gene>
<keyword evidence="8" id="KW-0482">Metalloprotease</keyword>
<proteinExistence type="inferred from homology"/>
<dbReference type="PANTHER" id="PTHR12947:SF8">
    <property type="entry name" value="STAM-BINDING PROTEIN"/>
    <property type="match status" value="1"/>
</dbReference>
<dbReference type="FunFam" id="3.40.140.10:FF:000010">
    <property type="entry name" value="AMSH-like protease isoform X1"/>
    <property type="match status" value="1"/>
</dbReference>
<dbReference type="InterPro" id="IPR000555">
    <property type="entry name" value="JAMM/MPN+_dom"/>
</dbReference>
<dbReference type="FunFam" id="1.20.58.80:FF:000013">
    <property type="entry name" value="STAM-binding protein-like A"/>
    <property type="match status" value="1"/>
</dbReference>
<dbReference type="Gene3D" id="1.20.58.80">
    <property type="entry name" value="Phosphotransferase system, lactose/cellobiose-type IIA subunit"/>
    <property type="match status" value="1"/>
</dbReference>
<dbReference type="InterPro" id="IPR044098">
    <property type="entry name" value="STAMBP/STALP-like_MPN"/>
</dbReference>
<evidence type="ECO:0000256" key="7">
    <source>
        <dbReference type="ARBA" id="ARBA00022833"/>
    </source>
</evidence>
<evidence type="ECO:0000313" key="12">
    <source>
        <dbReference type="Proteomes" id="UP000525565"/>
    </source>
</evidence>
<dbReference type="AlphaFoldDB" id="A0A7K7LJH3"/>
<keyword evidence="3" id="KW-0645">Protease</keyword>
<evidence type="ECO:0000259" key="10">
    <source>
        <dbReference type="PROSITE" id="PS50249"/>
    </source>
</evidence>
<dbReference type="CDD" id="cd08066">
    <property type="entry name" value="MPN_AMSH_like"/>
    <property type="match status" value="1"/>
</dbReference>
<comment type="similarity">
    <text evidence="2">Belongs to the peptidase M67C family.</text>
</comment>
<dbReference type="SUPFAM" id="SSF102712">
    <property type="entry name" value="JAB1/MPN domain"/>
    <property type="match status" value="1"/>
</dbReference>
<dbReference type="GO" id="GO:0070536">
    <property type="term" value="P:protein K63-linked deubiquitination"/>
    <property type="evidence" value="ECO:0007669"/>
    <property type="project" value="InterPro"/>
</dbReference>
<dbReference type="SUPFAM" id="SSF140856">
    <property type="entry name" value="USP8 N-terminal domain-like"/>
    <property type="match status" value="1"/>
</dbReference>
<dbReference type="Pfam" id="PF01398">
    <property type="entry name" value="JAB"/>
    <property type="match status" value="1"/>
</dbReference>
<comment type="cofactor">
    <cofactor evidence="1">
        <name>Zn(2+)</name>
        <dbReference type="ChEBI" id="CHEBI:29105"/>
    </cofactor>
</comment>
<dbReference type="Pfam" id="PF08969">
    <property type="entry name" value="USP8_dimer"/>
    <property type="match status" value="1"/>
</dbReference>
<sequence>VSAAPALMCLVMPDHANVSLPPEERVRSLIQMGSAVEVNEDVPPRRYYRSGVEILRMATIYSEEGNIEHAFILYNKYITLFIEKLPRHRDYKTAVIPEKKETVKKLKEVAFPRAEELKKELLKRYAKDYAKYNEQKEFARNLALQEQLEEERNRVALMKQQQAEQEQFHVFEEMIRRQELEKERLRIVQEYGKPEPSPESLDGPLIPDIEKPPTDLAPKVPVSPVHPASPSVEIVSKPPVVDRSLKPSALGNTVNIASMDALRQVIVPRELCQKFLQLADANTVRGVETCGILCGKLMRNEFTITHVIVPKQYGGPDYCNTENEEELFLIQDQHDLVTLGWIHTHPTQTAFLSSVDLHTHCSYQMMLPESIAIVCSPKYQETGFFKLTEHGLEEISSCRQKGFHPHSKDPPLFTTCNHVSVVERDVVLMDLR</sequence>
<dbReference type="GO" id="GO:0061578">
    <property type="term" value="F:K63-linked deubiquitinase activity"/>
    <property type="evidence" value="ECO:0007669"/>
    <property type="project" value="InterPro"/>
</dbReference>
<dbReference type="GO" id="GO:0046872">
    <property type="term" value="F:metal ion binding"/>
    <property type="evidence" value="ECO:0007669"/>
    <property type="project" value="UniProtKB-KW"/>
</dbReference>
<feature type="non-terminal residue" evidence="11">
    <location>
        <position position="1"/>
    </location>
</feature>
<dbReference type="PROSITE" id="PS50249">
    <property type="entry name" value="MPN"/>
    <property type="match status" value="1"/>
</dbReference>
<name>A0A7K7LJH3_9AVES</name>
<comment type="caution">
    <text evidence="11">The sequence shown here is derived from an EMBL/GenBank/DDBJ whole genome shotgun (WGS) entry which is preliminary data.</text>
</comment>
<evidence type="ECO:0000256" key="1">
    <source>
        <dbReference type="ARBA" id="ARBA00001947"/>
    </source>
</evidence>
<evidence type="ECO:0000313" key="11">
    <source>
        <dbReference type="EMBL" id="NWZ30893.1"/>
    </source>
</evidence>
<reference evidence="11 12" key="1">
    <citation type="submission" date="2019-09" db="EMBL/GenBank/DDBJ databases">
        <title>Bird 10,000 Genomes (B10K) Project - Family phase.</title>
        <authorList>
            <person name="Zhang G."/>
        </authorList>
    </citation>
    <scope>NUCLEOTIDE SEQUENCE [LARGE SCALE GENOMIC DNA]</scope>
    <source>
        <strain evidence="11">OUT-0051</strain>
        <tissue evidence="11">Kidney</tissue>
    </source>
</reference>
<dbReference type="EMBL" id="VZSO01009016">
    <property type="protein sequence ID" value="NWZ30893.1"/>
    <property type="molecule type" value="Genomic_DNA"/>
</dbReference>
<organism evidence="11 12">
    <name type="scientific">Asarcornis scutulata</name>
    <dbReference type="NCBI Taxonomy" id="75869"/>
    <lineage>
        <taxon>Eukaryota</taxon>
        <taxon>Metazoa</taxon>
        <taxon>Chordata</taxon>
        <taxon>Craniata</taxon>
        <taxon>Vertebrata</taxon>
        <taxon>Euteleostomi</taxon>
        <taxon>Archelosauria</taxon>
        <taxon>Archosauria</taxon>
        <taxon>Dinosauria</taxon>
        <taxon>Saurischia</taxon>
        <taxon>Theropoda</taxon>
        <taxon>Coelurosauria</taxon>
        <taxon>Aves</taxon>
        <taxon>Neognathae</taxon>
        <taxon>Galloanserae</taxon>
        <taxon>Anseriformes</taxon>
        <taxon>Anatidae</taxon>
        <taxon>Anatinae</taxon>
        <taxon>Asarcornis</taxon>
    </lineage>
</organism>
<dbReference type="SMART" id="SM00232">
    <property type="entry name" value="JAB_MPN"/>
    <property type="match status" value="1"/>
</dbReference>
<dbReference type="PANTHER" id="PTHR12947">
    <property type="entry name" value="AMSH-LIKE PROTEASE"/>
    <property type="match status" value="1"/>
</dbReference>
<dbReference type="GO" id="GO:0005768">
    <property type="term" value="C:endosome"/>
    <property type="evidence" value="ECO:0007669"/>
    <property type="project" value="TreeGrafter"/>
</dbReference>
<evidence type="ECO:0000256" key="4">
    <source>
        <dbReference type="ARBA" id="ARBA00022723"/>
    </source>
</evidence>